<keyword evidence="5 8" id="KW-0812">Transmembrane</keyword>
<dbReference type="GO" id="GO:0009103">
    <property type="term" value="P:lipopolysaccharide biosynthetic process"/>
    <property type="evidence" value="ECO:0007669"/>
    <property type="project" value="UniProtKB-ARBA"/>
</dbReference>
<dbReference type="InterPro" id="IPR050297">
    <property type="entry name" value="LipidA_mod_glycosyltrf_83"/>
</dbReference>
<evidence type="ECO:0000256" key="6">
    <source>
        <dbReference type="ARBA" id="ARBA00022989"/>
    </source>
</evidence>
<evidence type="ECO:0000256" key="1">
    <source>
        <dbReference type="ARBA" id="ARBA00004651"/>
    </source>
</evidence>
<feature type="transmembrane region" description="Helical" evidence="8">
    <location>
        <begin position="563"/>
        <end position="580"/>
    </location>
</feature>
<keyword evidence="4" id="KW-0808">Transferase</keyword>
<accession>A0A235BPS1</accession>
<dbReference type="InterPro" id="IPR038731">
    <property type="entry name" value="RgtA/B/C-like"/>
</dbReference>
<name>A0A235BPS1_UNCW3</name>
<evidence type="ECO:0000313" key="11">
    <source>
        <dbReference type="Proteomes" id="UP000215559"/>
    </source>
</evidence>
<evidence type="ECO:0000256" key="3">
    <source>
        <dbReference type="ARBA" id="ARBA00022676"/>
    </source>
</evidence>
<dbReference type="PANTHER" id="PTHR33908">
    <property type="entry name" value="MANNOSYLTRANSFERASE YKCB-RELATED"/>
    <property type="match status" value="1"/>
</dbReference>
<protein>
    <recommendedName>
        <fullName evidence="9">Glycosyltransferase RgtA/B/C/D-like domain-containing protein</fullName>
    </recommendedName>
</protein>
<feature type="domain" description="Glycosyltransferase RgtA/B/C/D-like" evidence="9">
    <location>
        <begin position="278"/>
        <end position="407"/>
    </location>
</feature>
<feature type="transmembrane region" description="Helical" evidence="8">
    <location>
        <begin position="493"/>
        <end position="511"/>
    </location>
</feature>
<keyword evidence="3" id="KW-0328">Glycosyltransferase</keyword>
<keyword evidence="7 8" id="KW-0472">Membrane</keyword>
<gene>
    <name evidence="10" type="ORF">CH330_08910</name>
</gene>
<keyword evidence="2" id="KW-1003">Cell membrane</keyword>
<dbReference type="PANTHER" id="PTHR33908:SF11">
    <property type="entry name" value="MEMBRANE PROTEIN"/>
    <property type="match status" value="1"/>
</dbReference>
<dbReference type="EMBL" id="NOZP01000166">
    <property type="protein sequence ID" value="OYD14318.1"/>
    <property type="molecule type" value="Genomic_DNA"/>
</dbReference>
<feature type="transmembrane region" description="Helical" evidence="8">
    <location>
        <begin position="113"/>
        <end position="133"/>
    </location>
</feature>
<evidence type="ECO:0000259" key="9">
    <source>
        <dbReference type="Pfam" id="PF13231"/>
    </source>
</evidence>
<feature type="transmembrane region" description="Helical" evidence="8">
    <location>
        <begin position="354"/>
        <end position="384"/>
    </location>
</feature>
<feature type="transmembrane region" description="Helical" evidence="8">
    <location>
        <begin position="188"/>
        <end position="209"/>
    </location>
</feature>
<proteinExistence type="predicted"/>
<feature type="transmembrane region" description="Helical" evidence="8">
    <location>
        <begin position="145"/>
        <end position="167"/>
    </location>
</feature>
<evidence type="ECO:0000313" key="10">
    <source>
        <dbReference type="EMBL" id="OYD14318.1"/>
    </source>
</evidence>
<comment type="subcellular location">
    <subcellularLocation>
        <location evidence="1">Cell membrane</location>
        <topology evidence="1">Multi-pass membrane protein</topology>
    </subcellularLocation>
</comment>
<feature type="transmembrane region" description="Helical" evidence="8">
    <location>
        <begin position="396"/>
        <end position="417"/>
    </location>
</feature>
<evidence type="ECO:0000256" key="8">
    <source>
        <dbReference type="SAM" id="Phobius"/>
    </source>
</evidence>
<feature type="transmembrane region" description="Helical" evidence="8">
    <location>
        <begin position="77"/>
        <end position="101"/>
    </location>
</feature>
<feature type="transmembrane region" description="Helical" evidence="8">
    <location>
        <begin position="33"/>
        <end position="57"/>
    </location>
</feature>
<dbReference type="Pfam" id="PF13231">
    <property type="entry name" value="PMT_2"/>
    <property type="match status" value="1"/>
</dbReference>
<feature type="transmembrane region" description="Helical" evidence="8">
    <location>
        <begin position="468"/>
        <end position="486"/>
    </location>
</feature>
<comment type="caution">
    <text evidence="10">The sequence shown here is derived from an EMBL/GenBank/DDBJ whole genome shotgun (WGS) entry which is preliminary data.</text>
</comment>
<feature type="transmembrane region" description="Helical" evidence="8">
    <location>
        <begin position="265"/>
        <end position="295"/>
    </location>
</feature>
<sequence length="802" mass="91191">MKAKEHHGRAARTATRWENMPAQHKMSPVAKSVLVAAGLLLMGLAGFVTYTGDYIFAAHWTVFIRFPGMLEGQYYFFPIWWVTIGLPLLLFGLGWFFPAFRNAVRAPWRQPKFAVPLVTVLILFAFTMQPWEYASTPAWDTGSKMVFYLTLAGTGFILFLTGFYEKLRFLDQPLARAYQWLMALDRRTFMLLIFGFTFLVANLISLFVFEHMPHIQDSISQLFQARIFATGRLHLTTPCFPDFFDYTHIINNGYWYSQYLFLHSLFLLIGVFAGIPWIINPLLGALTIPAIYALGRKLYGERTGRLAGILACLTPFIFDMSSEYMNHSGALLFTTLFILFYFRTLDLGRWYDPLVAGLALGLVANIRPYTALAIGGPFAIYGLYRAVKEPRRLIPKFGLMVILMAAVTSFIFVYNWLTNGNPLLFGYVVKWGPGHEIGFGKSGWGAEHTPFRGLINTGNDMNLMNKFLYEWPIPSLLPIAVLFAARTKNHKDWLLLASSVSLSAAYFFYWFHNVCFGPRFLYESSACLILLTVRGGQELGTFLRRTCQMKISDKSAATFVRRVWLIMTIIMLGVGLPPLFRTYHMYGNVDGTLVRTVRQAGLKNSLVFCHHFGNGFSANTLNLDGDVVYAKDYGILNAALTIAYPDRHYYYANKDTLRPLANIDYPHSQLKRALDEMTEFLSDTLTHSYNTIIWPFKDIPIQEFDSSGPRIIDFRDISAEIFTNRHTPDDYLPAIACWILNDEREHLRLFSFMNDLQNVIAGDYKFTLLSVTSEGTGAVYDISTVSGNEVTVPNQPGPMPIR</sequence>
<evidence type="ECO:0000256" key="5">
    <source>
        <dbReference type="ARBA" id="ARBA00022692"/>
    </source>
</evidence>
<dbReference type="GO" id="GO:0005886">
    <property type="term" value="C:plasma membrane"/>
    <property type="evidence" value="ECO:0007669"/>
    <property type="project" value="UniProtKB-SubCell"/>
</dbReference>
<organism evidence="10 11">
    <name type="scientific">candidate division WOR-3 bacterium JGI_Cruoil_03_51_56</name>
    <dbReference type="NCBI Taxonomy" id="1973747"/>
    <lineage>
        <taxon>Bacteria</taxon>
        <taxon>Bacteria division WOR-3</taxon>
    </lineage>
</organism>
<dbReference type="AlphaFoldDB" id="A0A235BPS1"/>
<evidence type="ECO:0000256" key="7">
    <source>
        <dbReference type="ARBA" id="ARBA00023136"/>
    </source>
</evidence>
<dbReference type="Proteomes" id="UP000215559">
    <property type="component" value="Unassembled WGS sequence"/>
</dbReference>
<evidence type="ECO:0000256" key="2">
    <source>
        <dbReference type="ARBA" id="ARBA00022475"/>
    </source>
</evidence>
<reference evidence="10 11" key="1">
    <citation type="submission" date="2017-07" db="EMBL/GenBank/DDBJ databases">
        <title>Recovery of genomes from metagenomes via a dereplication, aggregation, and scoring strategy.</title>
        <authorList>
            <person name="Sieber C.M."/>
            <person name="Probst A.J."/>
            <person name="Sharrar A."/>
            <person name="Thomas B.C."/>
            <person name="Hess M."/>
            <person name="Tringe S.G."/>
            <person name="Banfield J.F."/>
        </authorList>
    </citation>
    <scope>NUCLEOTIDE SEQUENCE [LARGE SCALE GENOMIC DNA]</scope>
    <source>
        <strain evidence="10">JGI_Cruoil_03_51_56</strain>
    </source>
</reference>
<dbReference type="GO" id="GO:0016763">
    <property type="term" value="F:pentosyltransferase activity"/>
    <property type="evidence" value="ECO:0007669"/>
    <property type="project" value="TreeGrafter"/>
</dbReference>
<keyword evidence="6 8" id="KW-1133">Transmembrane helix</keyword>
<evidence type="ECO:0000256" key="4">
    <source>
        <dbReference type="ARBA" id="ARBA00022679"/>
    </source>
</evidence>
<feature type="transmembrane region" description="Helical" evidence="8">
    <location>
        <begin position="324"/>
        <end position="342"/>
    </location>
</feature>